<name>A0A7J7EMG4_DICBM</name>
<protein>
    <recommendedName>
        <fullName evidence="14">Lysoplasmalogenase TMEM86B</fullName>
        <ecNumber evidence="12">3.3.2.2</ecNumber>
    </recommendedName>
    <alternativeName>
        <fullName evidence="15">Transmembrane protein 86B</fullName>
    </alternativeName>
</protein>
<evidence type="ECO:0000256" key="6">
    <source>
        <dbReference type="ARBA" id="ARBA00022692"/>
    </source>
</evidence>
<evidence type="ECO:0000256" key="13">
    <source>
        <dbReference type="ARBA" id="ARBA00037660"/>
    </source>
</evidence>
<evidence type="ECO:0000256" key="14">
    <source>
        <dbReference type="ARBA" id="ARBA00039876"/>
    </source>
</evidence>
<dbReference type="EC" id="3.3.2.2" evidence="12"/>
<sequence>MDAGKKGLPQESRFSAQVRTVQRRRDWAWVSGNPSSLEVLGGPPFWEAGSVGLDVLVPEQLLQPCSVAGVPSPRDSAAPLSPEAAVRGQVAEPLLPHLCCLPPSVDPRGPTVLGRRPGQVPACPLPGSGQRAELGKQDSAVHGAPPPLSPPGVAAFAVAHLLYLRAFGLTPLRPGLLLPIVLASVPYCGLLLLHLSPGMVPPLTAYALALATMLWRGLARGGSASWGALLFTLSDAVLAWDTFVQPLPHARMVVMATYYSAQVLIALSAFRSPGLQTN</sequence>
<evidence type="ECO:0000256" key="9">
    <source>
        <dbReference type="ARBA" id="ARBA00022989"/>
    </source>
</evidence>
<reference evidence="18 19" key="1">
    <citation type="journal article" date="2020" name="Mol. Biol. Evol.">
        <title>Interspecific Gene Flow and the Evolution of Specialization in Black and White Rhinoceros.</title>
        <authorList>
            <person name="Moodley Y."/>
            <person name="Westbury M.V."/>
            <person name="Russo I.M."/>
            <person name="Gopalakrishnan S."/>
            <person name="Rakotoarivelo A."/>
            <person name="Olsen R.A."/>
            <person name="Prost S."/>
            <person name="Tunstall T."/>
            <person name="Ryder O.A."/>
            <person name="Dalen L."/>
            <person name="Bruford M.W."/>
        </authorList>
    </citation>
    <scope>NUCLEOTIDE SEQUENCE [LARGE SCALE GENOMIC DNA]</scope>
    <source>
        <strain evidence="18">SBR-YM</strain>
        <tissue evidence="18">Skin</tissue>
    </source>
</reference>
<keyword evidence="9" id="KW-1133">Transmembrane helix</keyword>
<dbReference type="GO" id="GO:0006629">
    <property type="term" value="P:lipid metabolic process"/>
    <property type="evidence" value="ECO:0007669"/>
    <property type="project" value="UniProtKB-KW"/>
</dbReference>
<dbReference type="PANTHER" id="PTHR31885">
    <property type="entry name" value="GH04784P"/>
    <property type="match status" value="1"/>
</dbReference>
<comment type="subcellular location">
    <subcellularLocation>
        <location evidence="2">Cytoplasm</location>
    </subcellularLocation>
    <subcellularLocation>
        <location evidence="1">Endoplasmic reticulum membrane</location>
        <topology evidence="1">Multi-pass membrane protein</topology>
    </subcellularLocation>
</comment>
<keyword evidence="5" id="KW-0963">Cytoplasm</keyword>
<comment type="catalytic activity">
    <reaction evidence="16">
        <text>a 1-O-(1Z-alkenyl)-sn-glycero-3-phosphoethanolamine + H2O = a 2,3-saturated aldehyde + sn-glycero-3-phosphoethanolamine</text>
        <dbReference type="Rhea" id="RHEA:16905"/>
        <dbReference type="ChEBI" id="CHEBI:15377"/>
        <dbReference type="ChEBI" id="CHEBI:73359"/>
        <dbReference type="ChEBI" id="CHEBI:77288"/>
        <dbReference type="ChEBI" id="CHEBI:143890"/>
        <dbReference type="EC" id="3.3.2.2"/>
    </reaction>
</comment>
<evidence type="ECO:0000313" key="19">
    <source>
        <dbReference type="Proteomes" id="UP000551758"/>
    </source>
</evidence>
<keyword evidence="7" id="KW-0378">Hydrolase</keyword>
<keyword evidence="19" id="KW-1185">Reference proteome</keyword>
<evidence type="ECO:0000256" key="5">
    <source>
        <dbReference type="ARBA" id="ARBA00022490"/>
    </source>
</evidence>
<comment type="function">
    <text evidence="13">Catalyzes the hydrolysis of the vinyl ether bond of choline or ethanolamine lysoplasmalogens, forming fatty aldehyde and glycerophosphocholine or glycerophosphoethanolamine, respectively and is specific for the sn-2-deacylated (lyso) form of plasmalogen.</text>
</comment>
<evidence type="ECO:0000256" key="15">
    <source>
        <dbReference type="ARBA" id="ARBA00042674"/>
    </source>
</evidence>
<comment type="subunit">
    <text evidence="4">Homodimer.</text>
</comment>
<comment type="similarity">
    <text evidence="3">Belongs to the TMEM86 family.</text>
</comment>
<dbReference type="GO" id="GO:0005789">
    <property type="term" value="C:endoplasmic reticulum membrane"/>
    <property type="evidence" value="ECO:0007669"/>
    <property type="project" value="UniProtKB-SubCell"/>
</dbReference>
<evidence type="ECO:0000256" key="2">
    <source>
        <dbReference type="ARBA" id="ARBA00004496"/>
    </source>
</evidence>
<comment type="catalytic activity">
    <reaction evidence="17">
        <text>a 1-O-(1Z-alkenyl)-sn-glycero-3-phosphocholine + H2O = a 2,3-saturated aldehyde + sn-glycerol 3-phosphocholine</text>
        <dbReference type="Rhea" id="RHEA:22544"/>
        <dbReference type="ChEBI" id="CHEBI:15377"/>
        <dbReference type="ChEBI" id="CHEBI:16870"/>
        <dbReference type="ChEBI" id="CHEBI:73359"/>
        <dbReference type="ChEBI" id="CHEBI:77287"/>
        <dbReference type="EC" id="3.3.2.2"/>
    </reaction>
</comment>
<evidence type="ECO:0000256" key="16">
    <source>
        <dbReference type="ARBA" id="ARBA00049458"/>
    </source>
</evidence>
<evidence type="ECO:0000256" key="10">
    <source>
        <dbReference type="ARBA" id="ARBA00023098"/>
    </source>
</evidence>
<keyword evidence="11" id="KW-0472">Membrane</keyword>
<evidence type="ECO:0000256" key="1">
    <source>
        <dbReference type="ARBA" id="ARBA00004477"/>
    </source>
</evidence>
<dbReference type="Proteomes" id="UP000551758">
    <property type="component" value="Unassembled WGS sequence"/>
</dbReference>
<dbReference type="Pfam" id="PF07947">
    <property type="entry name" value="YhhN"/>
    <property type="match status" value="1"/>
</dbReference>
<comment type="caution">
    <text evidence="18">The sequence shown here is derived from an EMBL/GenBank/DDBJ whole genome shotgun (WGS) entry which is preliminary data.</text>
</comment>
<accession>A0A7J7EMG4</accession>
<evidence type="ECO:0000256" key="4">
    <source>
        <dbReference type="ARBA" id="ARBA00011738"/>
    </source>
</evidence>
<evidence type="ECO:0000256" key="12">
    <source>
        <dbReference type="ARBA" id="ARBA00035673"/>
    </source>
</evidence>
<gene>
    <name evidence="18" type="ORF">HPG69_013848</name>
</gene>
<dbReference type="PANTHER" id="PTHR31885:SF7">
    <property type="entry name" value="LYSOPLASMALOGENASE"/>
    <property type="match status" value="1"/>
</dbReference>
<proteinExistence type="inferred from homology"/>
<evidence type="ECO:0000256" key="8">
    <source>
        <dbReference type="ARBA" id="ARBA00022824"/>
    </source>
</evidence>
<keyword evidence="8" id="KW-0256">Endoplasmic reticulum</keyword>
<evidence type="ECO:0000256" key="11">
    <source>
        <dbReference type="ARBA" id="ARBA00023136"/>
    </source>
</evidence>
<dbReference type="AlphaFoldDB" id="A0A7J7EMG4"/>
<dbReference type="GO" id="GO:0047408">
    <property type="term" value="F:alkenylglycerophosphocholine hydrolase activity"/>
    <property type="evidence" value="ECO:0007669"/>
    <property type="project" value="UniProtKB-EC"/>
</dbReference>
<evidence type="ECO:0000256" key="3">
    <source>
        <dbReference type="ARBA" id="ARBA00007375"/>
    </source>
</evidence>
<evidence type="ECO:0000313" key="18">
    <source>
        <dbReference type="EMBL" id="KAF5916928.1"/>
    </source>
</evidence>
<evidence type="ECO:0000256" key="7">
    <source>
        <dbReference type="ARBA" id="ARBA00022801"/>
    </source>
</evidence>
<dbReference type="EMBL" id="JACDTQ010002604">
    <property type="protein sequence ID" value="KAF5916928.1"/>
    <property type="molecule type" value="Genomic_DNA"/>
</dbReference>
<keyword evidence="6" id="KW-0812">Transmembrane</keyword>
<dbReference type="InterPro" id="IPR012506">
    <property type="entry name" value="TMEM86B-like"/>
</dbReference>
<organism evidence="18 19">
    <name type="scientific">Diceros bicornis minor</name>
    <name type="common">South-central black rhinoceros</name>
    <dbReference type="NCBI Taxonomy" id="77932"/>
    <lineage>
        <taxon>Eukaryota</taxon>
        <taxon>Metazoa</taxon>
        <taxon>Chordata</taxon>
        <taxon>Craniata</taxon>
        <taxon>Vertebrata</taxon>
        <taxon>Euteleostomi</taxon>
        <taxon>Mammalia</taxon>
        <taxon>Eutheria</taxon>
        <taxon>Laurasiatheria</taxon>
        <taxon>Perissodactyla</taxon>
        <taxon>Rhinocerotidae</taxon>
        <taxon>Diceros</taxon>
    </lineage>
</organism>
<keyword evidence="10" id="KW-0443">Lipid metabolism</keyword>
<evidence type="ECO:0000256" key="17">
    <source>
        <dbReference type="ARBA" id="ARBA00049560"/>
    </source>
</evidence>